<comment type="similarity">
    <text evidence="2 6">Belongs to the class-A beta-lactamase family.</text>
</comment>
<evidence type="ECO:0000313" key="9">
    <source>
        <dbReference type="Proteomes" id="UP000830583"/>
    </source>
</evidence>
<keyword evidence="9" id="KW-1185">Reference proteome</keyword>
<organism evidence="8 9">
    <name type="scientific">Flavobacterium azooxidireducens</name>
    <dbReference type="NCBI Taxonomy" id="1871076"/>
    <lineage>
        <taxon>Bacteria</taxon>
        <taxon>Pseudomonadati</taxon>
        <taxon>Bacteroidota</taxon>
        <taxon>Flavobacteriia</taxon>
        <taxon>Flavobacteriales</taxon>
        <taxon>Flavobacteriaceae</taxon>
        <taxon>Flavobacterium</taxon>
    </lineage>
</organism>
<accession>A0ABY4KEG7</accession>
<dbReference type="EMBL" id="CP096205">
    <property type="protein sequence ID" value="UPQ79218.1"/>
    <property type="molecule type" value="Genomic_DNA"/>
</dbReference>
<evidence type="ECO:0000256" key="3">
    <source>
        <dbReference type="ARBA" id="ARBA00012865"/>
    </source>
</evidence>
<reference evidence="8" key="1">
    <citation type="submission" date="2022-04" db="EMBL/GenBank/DDBJ databases">
        <title>Consumption of N2O by Flavobacterium azooxidireducens sp. nov. isolated from Decomposing Leaf Litter of Phragmites australis (Cav.).</title>
        <authorList>
            <person name="Behrendt U."/>
            <person name="Spanner T."/>
            <person name="Augustin J."/>
            <person name="Horn M.A."/>
            <person name="Kolb S."/>
            <person name="Ulrich A."/>
        </authorList>
    </citation>
    <scope>NUCLEOTIDE SEQUENCE</scope>
    <source>
        <strain evidence="8">IGB 4-14</strain>
    </source>
</reference>
<proteinExistence type="inferred from homology"/>
<evidence type="ECO:0000259" key="7">
    <source>
        <dbReference type="Pfam" id="PF13354"/>
    </source>
</evidence>
<comment type="catalytic activity">
    <reaction evidence="1 6">
        <text>a beta-lactam + H2O = a substituted beta-amino acid</text>
        <dbReference type="Rhea" id="RHEA:20401"/>
        <dbReference type="ChEBI" id="CHEBI:15377"/>
        <dbReference type="ChEBI" id="CHEBI:35627"/>
        <dbReference type="ChEBI" id="CHEBI:140347"/>
        <dbReference type="EC" id="3.5.2.6"/>
    </reaction>
</comment>
<dbReference type="Proteomes" id="UP000830583">
    <property type="component" value="Chromosome"/>
</dbReference>
<sequence length="306" mass="35066">MTKQLLIYIFITTLFVSSCKENKPETEVKNEPNTNLKSEIEKIISTKKADIGISIIHSENEEIVEINGDKHYPMLSTVKFPIALAILSKIEKGELKMSQEIFIKKEELLQNTWSPFREKFPEGNITISLEEALNWMVIYSDNNITDILLRLIDGTKSVEKTVNDNRFIIKNNEEDMHKNWESQFVNKTTPTAFAQLLKNFSEEKIVNKANTEWLYQSMVNSENGLKRLKGKLPNVKIAQRAGTSFTNEQGITGAINNIGIIELPNKQKIYIAVFVHNTTEEFSKGEEIIADIAKVTWDYYIEKNGK</sequence>
<dbReference type="EC" id="3.5.2.6" evidence="3 6"/>
<evidence type="ECO:0000256" key="1">
    <source>
        <dbReference type="ARBA" id="ARBA00001526"/>
    </source>
</evidence>
<dbReference type="PANTHER" id="PTHR35333">
    <property type="entry name" value="BETA-LACTAMASE"/>
    <property type="match status" value="1"/>
</dbReference>
<evidence type="ECO:0000256" key="5">
    <source>
        <dbReference type="ARBA" id="ARBA00023251"/>
    </source>
</evidence>
<dbReference type="InterPro" id="IPR023650">
    <property type="entry name" value="Beta-lactam_class-A_AS"/>
</dbReference>
<dbReference type="RefSeq" id="WP_248434211.1">
    <property type="nucleotide sequence ID" value="NZ_CP096205.1"/>
</dbReference>
<dbReference type="Gene3D" id="3.40.710.10">
    <property type="entry name" value="DD-peptidase/beta-lactamase superfamily"/>
    <property type="match status" value="1"/>
</dbReference>
<dbReference type="GO" id="GO:0008800">
    <property type="term" value="F:beta-lactamase activity"/>
    <property type="evidence" value="ECO:0007669"/>
    <property type="project" value="UniProtKB-EC"/>
</dbReference>
<protein>
    <recommendedName>
        <fullName evidence="3 6">Beta-lactamase</fullName>
        <ecNumber evidence="3 6">3.5.2.6</ecNumber>
    </recommendedName>
</protein>
<name>A0ABY4KEG7_9FLAO</name>
<dbReference type="InterPro" id="IPR000871">
    <property type="entry name" value="Beta-lactam_class-A"/>
</dbReference>
<dbReference type="InterPro" id="IPR045155">
    <property type="entry name" value="Beta-lactam_cat"/>
</dbReference>
<keyword evidence="4 6" id="KW-0378">Hydrolase</keyword>
<dbReference type="PANTHER" id="PTHR35333:SF3">
    <property type="entry name" value="BETA-LACTAMASE-TYPE TRANSPEPTIDASE FOLD CONTAINING PROTEIN"/>
    <property type="match status" value="1"/>
</dbReference>
<dbReference type="PROSITE" id="PS00146">
    <property type="entry name" value="BETA_LACTAMASE_A"/>
    <property type="match status" value="1"/>
</dbReference>
<dbReference type="InterPro" id="IPR012338">
    <property type="entry name" value="Beta-lactam/transpept-like"/>
</dbReference>
<dbReference type="NCBIfam" id="NF033103">
    <property type="entry name" value="bla_class_A"/>
    <property type="match status" value="1"/>
</dbReference>
<keyword evidence="5 6" id="KW-0046">Antibiotic resistance</keyword>
<evidence type="ECO:0000256" key="6">
    <source>
        <dbReference type="RuleBase" id="RU361140"/>
    </source>
</evidence>
<dbReference type="SUPFAM" id="SSF56601">
    <property type="entry name" value="beta-lactamase/transpeptidase-like"/>
    <property type="match status" value="1"/>
</dbReference>
<evidence type="ECO:0000256" key="4">
    <source>
        <dbReference type="ARBA" id="ARBA00022801"/>
    </source>
</evidence>
<dbReference type="Pfam" id="PF13354">
    <property type="entry name" value="Beta-lactamase2"/>
    <property type="match status" value="1"/>
</dbReference>
<dbReference type="PROSITE" id="PS51257">
    <property type="entry name" value="PROKAR_LIPOPROTEIN"/>
    <property type="match status" value="1"/>
</dbReference>
<evidence type="ECO:0000256" key="2">
    <source>
        <dbReference type="ARBA" id="ARBA00009009"/>
    </source>
</evidence>
<feature type="domain" description="Beta-lactamase class A catalytic" evidence="7">
    <location>
        <begin position="53"/>
        <end position="275"/>
    </location>
</feature>
<evidence type="ECO:0000313" key="8">
    <source>
        <dbReference type="EMBL" id="UPQ79218.1"/>
    </source>
</evidence>
<gene>
    <name evidence="8" type="primary">bla</name>
    <name evidence="8" type="ORF">M0M57_16575</name>
</gene>